<dbReference type="SUPFAM" id="SSF52058">
    <property type="entry name" value="L domain-like"/>
    <property type="match status" value="1"/>
</dbReference>
<dbReference type="Gene3D" id="3.80.10.10">
    <property type="entry name" value="Ribonuclease Inhibitor"/>
    <property type="match status" value="1"/>
</dbReference>
<dbReference type="Proteomes" id="UP001174677">
    <property type="component" value="Chromosome 4"/>
</dbReference>
<proteinExistence type="inferred from homology"/>
<keyword evidence="6" id="KW-0732">Signal</keyword>
<evidence type="ECO:0000256" key="10">
    <source>
        <dbReference type="ARBA" id="ARBA00023170"/>
    </source>
</evidence>
<dbReference type="PANTHER" id="PTHR48063:SF97">
    <property type="entry name" value="DISEASE RESISTANCE FAMILY PROTEIN _ LRR FAMILY PROTEIN"/>
    <property type="match status" value="1"/>
</dbReference>
<keyword evidence="10" id="KW-0675">Receptor</keyword>
<dbReference type="InterPro" id="IPR003591">
    <property type="entry name" value="Leu-rich_rpt_typical-subtyp"/>
</dbReference>
<comment type="similarity">
    <text evidence="2">Belongs to the RLP family.</text>
</comment>
<dbReference type="Pfam" id="PF00560">
    <property type="entry name" value="LRR_1"/>
    <property type="match status" value="4"/>
</dbReference>
<comment type="caution">
    <text evidence="12">The sequence shown here is derived from an EMBL/GenBank/DDBJ whole genome shotgun (WGS) entry which is preliminary data.</text>
</comment>
<evidence type="ECO:0000256" key="4">
    <source>
        <dbReference type="ARBA" id="ARBA00022614"/>
    </source>
</evidence>
<dbReference type="InterPro" id="IPR046956">
    <property type="entry name" value="RLP23-like"/>
</dbReference>
<name>A0ABQ9MTG3_HEVBR</name>
<accession>A0ABQ9MTG3</accession>
<sequence length="379" mass="40937">MWLQVQNELTSVTLRKVGISDTIPEEWFSKLSSNHPHALQGNLFSGSIPENIGGLMPRLEKLYAFSNHLTGRIPSSLCDIGGLQVLSLRNNQISGELPNCWHQLMFWAIDVSNNTLTGQIPSSFGLLSSLNVLLLSNNNLDGEIPSSLQNCSGLTSIDLRGNKLSGSLPSWIGQRLSSLFMLQLLSNSLRGPIPQQLCHPPNLHILDLSGNRFSGDIPNCIGNLTVLVSGKNSEVFLQLLYVAMKGRTLEYSNIVAAVNGIDLSGNNLTGGIPDELTNLVALRTLNLSRNQLSGNITKKIGDLQNLETLDLSHNHLSGSIPVSLASLNSLVHLNLSYNNLEGKIPAGLQKFNDPSVFMGNPSLCGVPLPNKCPGGDRIL</sequence>
<keyword evidence="3" id="KW-1003">Cell membrane</keyword>
<evidence type="ECO:0000256" key="9">
    <source>
        <dbReference type="ARBA" id="ARBA00023136"/>
    </source>
</evidence>
<dbReference type="Pfam" id="PF13855">
    <property type="entry name" value="LRR_8"/>
    <property type="match status" value="2"/>
</dbReference>
<dbReference type="InterPro" id="IPR001611">
    <property type="entry name" value="Leu-rich_rpt"/>
</dbReference>
<evidence type="ECO:0000256" key="6">
    <source>
        <dbReference type="ARBA" id="ARBA00022729"/>
    </source>
</evidence>
<dbReference type="SMART" id="SM00369">
    <property type="entry name" value="LRR_TYP"/>
    <property type="match status" value="6"/>
</dbReference>
<keyword evidence="11" id="KW-0325">Glycoprotein</keyword>
<evidence type="ECO:0000256" key="7">
    <source>
        <dbReference type="ARBA" id="ARBA00022737"/>
    </source>
</evidence>
<evidence type="ECO:0008006" key="14">
    <source>
        <dbReference type="Google" id="ProtNLM"/>
    </source>
</evidence>
<keyword evidence="8" id="KW-1133">Transmembrane helix</keyword>
<dbReference type="PRINTS" id="PR00019">
    <property type="entry name" value="LEURICHRPT"/>
</dbReference>
<dbReference type="EMBL" id="JARPOI010000004">
    <property type="protein sequence ID" value="KAJ9183371.1"/>
    <property type="molecule type" value="Genomic_DNA"/>
</dbReference>
<dbReference type="InterPro" id="IPR032675">
    <property type="entry name" value="LRR_dom_sf"/>
</dbReference>
<evidence type="ECO:0000313" key="13">
    <source>
        <dbReference type="Proteomes" id="UP001174677"/>
    </source>
</evidence>
<evidence type="ECO:0000256" key="2">
    <source>
        <dbReference type="ARBA" id="ARBA00009592"/>
    </source>
</evidence>
<keyword evidence="4" id="KW-0433">Leucine-rich repeat</keyword>
<evidence type="ECO:0000256" key="3">
    <source>
        <dbReference type="ARBA" id="ARBA00022475"/>
    </source>
</evidence>
<gene>
    <name evidence="12" type="ORF">P3X46_007234</name>
</gene>
<evidence type="ECO:0000256" key="5">
    <source>
        <dbReference type="ARBA" id="ARBA00022692"/>
    </source>
</evidence>
<evidence type="ECO:0000256" key="8">
    <source>
        <dbReference type="ARBA" id="ARBA00022989"/>
    </source>
</evidence>
<keyword evidence="5" id="KW-0812">Transmembrane</keyword>
<reference evidence="12" key="1">
    <citation type="journal article" date="2023" name="Plant Biotechnol. J.">
        <title>Chromosome-level wild Hevea brasiliensis genome provides new tools for genomic-assisted breeding and valuable loci to elevate rubber yield.</title>
        <authorList>
            <person name="Cheng H."/>
            <person name="Song X."/>
            <person name="Hu Y."/>
            <person name="Wu T."/>
            <person name="Yang Q."/>
            <person name="An Z."/>
            <person name="Feng S."/>
            <person name="Deng Z."/>
            <person name="Wu W."/>
            <person name="Zeng X."/>
            <person name="Tu M."/>
            <person name="Wang X."/>
            <person name="Huang H."/>
        </authorList>
    </citation>
    <scope>NUCLEOTIDE SEQUENCE</scope>
    <source>
        <strain evidence="12">MT/VB/25A 57/8</strain>
    </source>
</reference>
<evidence type="ECO:0000256" key="1">
    <source>
        <dbReference type="ARBA" id="ARBA00004251"/>
    </source>
</evidence>
<organism evidence="12 13">
    <name type="scientific">Hevea brasiliensis</name>
    <name type="common">Para rubber tree</name>
    <name type="synonym">Siphonia brasiliensis</name>
    <dbReference type="NCBI Taxonomy" id="3981"/>
    <lineage>
        <taxon>Eukaryota</taxon>
        <taxon>Viridiplantae</taxon>
        <taxon>Streptophyta</taxon>
        <taxon>Embryophyta</taxon>
        <taxon>Tracheophyta</taxon>
        <taxon>Spermatophyta</taxon>
        <taxon>Magnoliopsida</taxon>
        <taxon>eudicotyledons</taxon>
        <taxon>Gunneridae</taxon>
        <taxon>Pentapetalae</taxon>
        <taxon>rosids</taxon>
        <taxon>fabids</taxon>
        <taxon>Malpighiales</taxon>
        <taxon>Euphorbiaceae</taxon>
        <taxon>Crotonoideae</taxon>
        <taxon>Micrandreae</taxon>
        <taxon>Hevea</taxon>
    </lineage>
</organism>
<dbReference type="PANTHER" id="PTHR48063">
    <property type="entry name" value="LRR RECEPTOR-LIKE KINASE"/>
    <property type="match status" value="1"/>
</dbReference>
<keyword evidence="9" id="KW-0472">Membrane</keyword>
<evidence type="ECO:0000256" key="11">
    <source>
        <dbReference type="ARBA" id="ARBA00023180"/>
    </source>
</evidence>
<dbReference type="PROSITE" id="PS51450">
    <property type="entry name" value="LRR"/>
    <property type="match status" value="1"/>
</dbReference>
<protein>
    <recommendedName>
        <fullName evidence="14">Leucine-rich repeat-containing N-terminal plant-type domain-containing protein</fullName>
    </recommendedName>
</protein>
<comment type="subcellular location">
    <subcellularLocation>
        <location evidence="1">Cell membrane</location>
        <topology evidence="1">Single-pass type I membrane protein</topology>
    </subcellularLocation>
</comment>
<keyword evidence="13" id="KW-1185">Reference proteome</keyword>
<evidence type="ECO:0000313" key="12">
    <source>
        <dbReference type="EMBL" id="KAJ9183371.1"/>
    </source>
</evidence>
<keyword evidence="7" id="KW-0677">Repeat</keyword>